<name>E4NIC1_KITSK</name>
<accession>E4NIC1</accession>
<dbReference type="AlphaFoldDB" id="E4NIC1"/>
<dbReference type="EMBL" id="AP010968">
    <property type="protein sequence ID" value="BAJ31251.1"/>
    <property type="molecule type" value="Genomic_DNA"/>
</dbReference>
<evidence type="ECO:0000256" key="1">
    <source>
        <dbReference type="SAM" id="MobiDB-lite"/>
    </source>
</evidence>
<evidence type="ECO:0000313" key="2">
    <source>
        <dbReference type="EMBL" id="BAJ31251.1"/>
    </source>
</evidence>
<organism evidence="2 3">
    <name type="scientific">Kitasatospora setae (strain ATCC 33774 / DSM 43861 / JCM 3304 / KCC A-0304 / NBRC 14216 / KM-6054)</name>
    <name type="common">Streptomyces setae</name>
    <dbReference type="NCBI Taxonomy" id="452652"/>
    <lineage>
        <taxon>Bacteria</taxon>
        <taxon>Bacillati</taxon>
        <taxon>Actinomycetota</taxon>
        <taxon>Actinomycetes</taxon>
        <taxon>Kitasatosporales</taxon>
        <taxon>Streptomycetaceae</taxon>
        <taxon>Kitasatospora</taxon>
    </lineage>
</organism>
<protein>
    <submittedName>
        <fullName evidence="2">Uncharacterized protein</fullName>
    </submittedName>
</protein>
<sequence length="76" mass="7866">MPAWPSARSTKACSSAAGGSAGRYGTSPSRRAGSPIRAARGPARCHRPPARLFAKLGARDRVHLVILAYRAGLAAP</sequence>
<keyword evidence="3" id="KW-1185">Reference proteome</keyword>
<reference evidence="2 3" key="1">
    <citation type="journal article" date="2010" name="DNA Res.">
        <title>Genome sequence of Kitasatospora setae NBRC 14216T: an evolutionary snapshot of the family Streptomycetaceae.</title>
        <authorList>
            <person name="Ichikawa N."/>
            <person name="Oguchi A."/>
            <person name="Ikeda H."/>
            <person name="Ishikawa J."/>
            <person name="Kitani S."/>
            <person name="Watanabe Y."/>
            <person name="Nakamura S."/>
            <person name="Katano Y."/>
            <person name="Kishi E."/>
            <person name="Sasagawa M."/>
            <person name="Ankai A."/>
            <person name="Fukui S."/>
            <person name="Hashimoto Y."/>
            <person name="Kamata S."/>
            <person name="Otoguro M."/>
            <person name="Tanikawa S."/>
            <person name="Nihira T."/>
            <person name="Horinouchi S."/>
            <person name="Ohnishi Y."/>
            <person name="Hayakawa M."/>
            <person name="Kuzuyama T."/>
            <person name="Arisawa A."/>
            <person name="Nomoto F."/>
            <person name="Miura H."/>
            <person name="Takahashi Y."/>
            <person name="Fujita N."/>
        </authorList>
    </citation>
    <scope>NUCLEOTIDE SEQUENCE [LARGE SCALE GENOMIC DNA]</scope>
    <source>
        <strain evidence="3">ATCC 33774 / DSM 43861 / JCM 3304 / KCC A-0304 / NBRC 14216 / KM-6054</strain>
    </source>
</reference>
<dbReference type="HOGENOM" id="CLU_2649644_0_0_11"/>
<gene>
    <name evidence="2" type="ordered locus">KSE_54755</name>
</gene>
<proteinExistence type="predicted"/>
<evidence type="ECO:0000313" key="3">
    <source>
        <dbReference type="Proteomes" id="UP000007076"/>
    </source>
</evidence>
<feature type="region of interest" description="Disordered" evidence="1">
    <location>
        <begin position="1"/>
        <end position="44"/>
    </location>
</feature>
<dbReference type="Proteomes" id="UP000007076">
    <property type="component" value="Chromosome"/>
</dbReference>
<dbReference type="KEGG" id="ksk:KSE_54755"/>